<keyword evidence="2" id="KW-1185">Reference proteome</keyword>
<dbReference type="AlphaFoldDB" id="A0A813VYZ0"/>
<sequence>MHNQNHLSLEYSPGVEAEKTSNFELLSKELGQMFSNNVSSETLISEENHIEAYIQSIILKNPIESTMTEELARVVVWLKDYAGGASEIIWEKAV</sequence>
<evidence type="ECO:0000313" key="1">
    <source>
        <dbReference type="EMBL" id="CAF0850084.1"/>
    </source>
</evidence>
<accession>A0A813VYZ0</accession>
<dbReference type="Proteomes" id="UP000663879">
    <property type="component" value="Unassembled WGS sequence"/>
</dbReference>
<comment type="caution">
    <text evidence="1">The sequence shown here is derived from an EMBL/GenBank/DDBJ whole genome shotgun (WGS) entry which is preliminary data.</text>
</comment>
<proteinExistence type="predicted"/>
<reference evidence="1" key="1">
    <citation type="submission" date="2021-02" db="EMBL/GenBank/DDBJ databases">
        <authorList>
            <person name="Nowell W R."/>
        </authorList>
    </citation>
    <scope>NUCLEOTIDE SEQUENCE</scope>
    <source>
        <strain evidence="1">Ploen Becks lab</strain>
    </source>
</reference>
<evidence type="ECO:0000313" key="2">
    <source>
        <dbReference type="Proteomes" id="UP000663879"/>
    </source>
</evidence>
<name>A0A813VYZ0_9BILA</name>
<organism evidence="1 2">
    <name type="scientific">Brachionus calyciflorus</name>
    <dbReference type="NCBI Taxonomy" id="104777"/>
    <lineage>
        <taxon>Eukaryota</taxon>
        <taxon>Metazoa</taxon>
        <taxon>Spiralia</taxon>
        <taxon>Gnathifera</taxon>
        <taxon>Rotifera</taxon>
        <taxon>Eurotatoria</taxon>
        <taxon>Monogononta</taxon>
        <taxon>Pseudotrocha</taxon>
        <taxon>Ploima</taxon>
        <taxon>Brachionidae</taxon>
        <taxon>Brachionus</taxon>
    </lineage>
</organism>
<protein>
    <submittedName>
        <fullName evidence="1">Uncharacterized protein</fullName>
    </submittedName>
</protein>
<gene>
    <name evidence="1" type="ORF">OXX778_LOCUS8904</name>
</gene>
<dbReference type="EMBL" id="CAJNOC010001268">
    <property type="protein sequence ID" value="CAF0850084.1"/>
    <property type="molecule type" value="Genomic_DNA"/>
</dbReference>